<keyword evidence="2" id="KW-1185">Reference proteome</keyword>
<keyword evidence="1" id="KW-0012">Acyltransferase</keyword>
<accession>A0ACC6RSA6</accession>
<proteinExistence type="predicted"/>
<dbReference type="Proteomes" id="UP001392318">
    <property type="component" value="Unassembled WGS sequence"/>
</dbReference>
<dbReference type="EC" id="2.3.1.12" evidence="1"/>
<organism evidence="1 2">
    <name type="scientific">Paraburkholderia unamae</name>
    <dbReference type="NCBI Taxonomy" id="219649"/>
    <lineage>
        <taxon>Bacteria</taxon>
        <taxon>Pseudomonadati</taxon>
        <taxon>Pseudomonadota</taxon>
        <taxon>Betaproteobacteria</taxon>
        <taxon>Burkholderiales</taxon>
        <taxon>Burkholderiaceae</taxon>
        <taxon>Paraburkholderia</taxon>
    </lineage>
</organism>
<gene>
    <name evidence="1" type="primary">aceF</name>
    <name evidence="1" type="ORF">VSR83_30565</name>
</gene>
<evidence type="ECO:0000313" key="1">
    <source>
        <dbReference type="EMBL" id="MEM5404322.1"/>
    </source>
</evidence>
<reference evidence="1" key="1">
    <citation type="submission" date="2024-01" db="EMBL/GenBank/DDBJ databases">
        <title>The diversity of rhizobia nodulating Mimosa spp. in eleven states of Brazil covering several biomes is determined by host plant, location, and edaphic factors.</title>
        <authorList>
            <person name="Rouws L."/>
            <person name="Barauna A."/>
            <person name="Beukes C."/>
            <person name="De Faria S.M."/>
            <person name="Gross E."/>
            <person name="Dos Reis Junior F.B."/>
            <person name="Simon M."/>
            <person name="Maluk M."/>
            <person name="Odee D.W."/>
            <person name="Kenicer G."/>
            <person name="Young J.P.W."/>
            <person name="Reis V.M."/>
            <person name="Zilli J."/>
            <person name="James E.K."/>
        </authorList>
    </citation>
    <scope>NUCLEOTIDE SEQUENCE</scope>
    <source>
        <strain evidence="1">JPY452</strain>
    </source>
</reference>
<sequence>MSQAIEVKVPDIGDYKDIPVIEVLVKAGDTVEKEQSLITLESDKATMDVPSPASGTVKEVKVKVGDNVSEGSLVLVLDGAGAGAAPAAPAPAAKAEQAAPAAAPAQAAAPAPAAAPAASGGAQSVKVPDIGDYKGVPVIEIGVKVGDRVEKEQSLVTLESDKATMDVPSPVAGVVKAILVKVGDNVSEGTEIVVVEAEGAAAPAAAPAAKHVEEPSDAPQQAPAKAATAAPSALAQAPIIPAGEGGARRPSHASPSVRKFARELGVDVARVTGTGPKGRITQDDVTAFVKGVMTGQLAAPAGAAAAPAAGGAGLNLLPWPKVDFTKFGPIDTQPLSRIKKISGANLHRNWVMIPHVTNNDEADITDLEALRVQLNKENEKAGVKFTMLAFVIKACVAALKKFPAFNASLDGDNLVFKQYYHIGFAADTPNGLVVPVIRDADKKGLVDIAKEMAELSKLAREGKLKPDQMQGGCFSISSLGGIGGTHFTPIINAPEVAILGLSKSAMKPVWDGKQFVPRLTLPLSLSYDHRVIDGAAAARFNAYLASILGDFRRVIL</sequence>
<comment type="caution">
    <text evidence="1">The sequence shown here is derived from an EMBL/GenBank/DDBJ whole genome shotgun (WGS) entry which is preliminary data.</text>
</comment>
<keyword evidence="1" id="KW-0808">Transferase</keyword>
<evidence type="ECO:0000313" key="2">
    <source>
        <dbReference type="Proteomes" id="UP001392318"/>
    </source>
</evidence>
<dbReference type="EMBL" id="JAYMRU010000028">
    <property type="protein sequence ID" value="MEM5404322.1"/>
    <property type="molecule type" value="Genomic_DNA"/>
</dbReference>
<name>A0ACC6RSA6_9BURK</name>
<protein>
    <submittedName>
        <fullName evidence="1">Dihydrolipoyllysine-residue acetyltransferase</fullName>
        <ecNumber evidence="1">2.3.1.12</ecNumber>
    </submittedName>
</protein>